<dbReference type="Pfam" id="PF05396">
    <property type="entry name" value="Phage_T7_Capsid"/>
    <property type="match status" value="1"/>
</dbReference>
<evidence type="ECO:0000313" key="3">
    <source>
        <dbReference type="Proteomes" id="UP000023435"/>
    </source>
</evidence>
<dbReference type="AlphaFoldDB" id="A0A108U726"/>
<comment type="caution">
    <text evidence="2">The sequence shown here is derived from an EMBL/GenBank/DDBJ whole genome shotgun (WGS) entry which is preliminary data.</text>
</comment>
<dbReference type="EMBL" id="JAJA02000001">
    <property type="protein sequence ID" value="KWS03748.1"/>
    <property type="molecule type" value="Genomic_DNA"/>
</dbReference>
<evidence type="ECO:0000313" key="2">
    <source>
        <dbReference type="EMBL" id="KWS03748.1"/>
    </source>
</evidence>
<dbReference type="Proteomes" id="UP000023435">
    <property type="component" value="Unassembled WGS sequence"/>
</dbReference>
<proteinExistence type="predicted"/>
<gene>
    <name evidence="2" type="ORF">AZ78_1297</name>
</gene>
<evidence type="ECO:0000256" key="1">
    <source>
        <dbReference type="SAM" id="MobiDB-lite"/>
    </source>
</evidence>
<dbReference type="RefSeq" id="WP_051547571.1">
    <property type="nucleotide sequence ID" value="NZ_JAJA02000001.1"/>
</dbReference>
<accession>A0A108U726</accession>
<feature type="compositionally biased region" description="Low complexity" evidence="1">
    <location>
        <begin position="7"/>
        <end position="28"/>
    </location>
</feature>
<name>A0A108U726_9GAMM</name>
<feature type="region of interest" description="Disordered" evidence="1">
    <location>
        <begin position="1"/>
        <end position="33"/>
    </location>
</feature>
<sequence length="237" mass="24705">MSTADSGNTTPNDGTTTPPADGGNTTPDYAGFASVEELVAAHKALKQPPEPAKNADLAIKPKGEEGDAGVKSVLAAAGLSQDDFTKEFAETGDLSEASRVKLEKAGFDRATQDVYLDGLKARRSSYEAQLYEGTKGKDGYAAMTAWASQNLSEADIDAFNATISSGNAAQAKLAISGLVARMNAGKATLLNGKTGSANGVTGYASQAEVRTAVNDPRYRTDPAYRKSHEARLMASTF</sequence>
<keyword evidence="3" id="KW-1185">Reference proteome</keyword>
<organism evidence="2 3">
    <name type="scientific">Lysobacter capsici AZ78</name>
    <dbReference type="NCBI Taxonomy" id="1444315"/>
    <lineage>
        <taxon>Bacteria</taxon>
        <taxon>Pseudomonadati</taxon>
        <taxon>Pseudomonadota</taxon>
        <taxon>Gammaproteobacteria</taxon>
        <taxon>Lysobacterales</taxon>
        <taxon>Lysobacteraceae</taxon>
        <taxon>Lysobacter</taxon>
    </lineage>
</organism>
<reference evidence="2 3" key="1">
    <citation type="journal article" date="2014" name="Genome Announc.">
        <title>Draft Genome Sequence of Lysobacter capsici AZ78, a Bacterium Antagonistic to Plant-Pathogenic Oomycetes.</title>
        <authorList>
            <person name="Puopolo G."/>
            <person name="Sonego P."/>
            <person name="Engelen K."/>
            <person name="Pertot I."/>
        </authorList>
    </citation>
    <scope>NUCLEOTIDE SEQUENCE [LARGE SCALE GENOMIC DNA]</scope>
    <source>
        <strain evidence="2 3">AZ78</strain>
    </source>
</reference>
<protein>
    <submittedName>
        <fullName evidence="2">Phage capsid and scaffold</fullName>
    </submittedName>
</protein>
<dbReference type="InterPro" id="IPR008768">
    <property type="entry name" value="Gp9-like"/>
</dbReference>